<proteinExistence type="predicted"/>
<sequence>MEQWPKISRMLLLAGWFVINLKIGYWAF</sequence>
<evidence type="ECO:0000256" key="1">
    <source>
        <dbReference type="SAM" id="Phobius"/>
    </source>
</evidence>
<gene>
    <name evidence="2" type="ORF">Gotri_027048</name>
</gene>
<keyword evidence="3" id="KW-1185">Reference proteome</keyword>
<evidence type="ECO:0000313" key="2">
    <source>
        <dbReference type="EMBL" id="MBA0787128.1"/>
    </source>
</evidence>
<dbReference type="Proteomes" id="UP000593568">
    <property type="component" value="Unassembled WGS sequence"/>
</dbReference>
<feature type="transmembrane region" description="Helical" evidence="1">
    <location>
        <begin position="7"/>
        <end position="27"/>
    </location>
</feature>
<dbReference type="AlphaFoldDB" id="A0A7J9FPM4"/>
<dbReference type="EMBL" id="JABEZW010225367">
    <property type="protein sequence ID" value="MBA0787128.1"/>
    <property type="molecule type" value="Genomic_DNA"/>
</dbReference>
<accession>A0A7J9FPM4</accession>
<organism evidence="2 3">
    <name type="scientific">Gossypium trilobum</name>
    <dbReference type="NCBI Taxonomy" id="34281"/>
    <lineage>
        <taxon>Eukaryota</taxon>
        <taxon>Viridiplantae</taxon>
        <taxon>Streptophyta</taxon>
        <taxon>Embryophyta</taxon>
        <taxon>Tracheophyta</taxon>
        <taxon>Spermatophyta</taxon>
        <taxon>Magnoliopsida</taxon>
        <taxon>eudicotyledons</taxon>
        <taxon>Gunneridae</taxon>
        <taxon>Pentapetalae</taxon>
        <taxon>rosids</taxon>
        <taxon>malvids</taxon>
        <taxon>Malvales</taxon>
        <taxon>Malvaceae</taxon>
        <taxon>Malvoideae</taxon>
        <taxon>Gossypium</taxon>
    </lineage>
</organism>
<protein>
    <submittedName>
        <fullName evidence="2">Uncharacterized protein</fullName>
    </submittedName>
</protein>
<reference evidence="2 3" key="1">
    <citation type="journal article" date="2019" name="Genome Biol. Evol.">
        <title>Insights into the evolution of the New World diploid cottons (Gossypium, subgenus Houzingenia) based on genome sequencing.</title>
        <authorList>
            <person name="Grover C.E."/>
            <person name="Arick M.A. 2nd"/>
            <person name="Thrash A."/>
            <person name="Conover J.L."/>
            <person name="Sanders W.S."/>
            <person name="Peterson D.G."/>
            <person name="Frelichowski J.E."/>
            <person name="Scheffler J.A."/>
            <person name="Scheffler B.E."/>
            <person name="Wendel J.F."/>
        </authorList>
    </citation>
    <scope>NUCLEOTIDE SEQUENCE [LARGE SCALE GENOMIC DNA]</scope>
    <source>
        <strain evidence="2">8</strain>
        <tissue evidence="2">Leaf</tissue>
    </source>
</reference>
<keyword evidence="1" id="KW-0472">Membrane</keyword>
<comment type="caution">
    <text evidence="2">The sequence shown here is derived from an EMBL/GenBank/DDBJ whole genome shotgun (WGS) entry which is preliminary data.</text>
</comment>
<keyword evidence="1" id="KW-0812">Transmembrane</keyword>
<name>A0A7J9FPM4_9ROSI</name>
<keyword evidence="1" id="KW-1133">Transmembrane helix</keyword>
<evidence type="ECO:0000313" key="3">
    <source>
        <dbReference type="Proteomes" id="UP000593568"/>
    </source>
</evidence>